<evidence type="ECO:0000313" key="11">
    <source>
        <dbReference type="Proteomes" id="UP000694568"/>
    </source>
</evidence>
<sequence length="243" mass="28410">MWTSRSQSPSQTLKRNRRNCGAVRRESSFKGWRRLISPSSHSLLSLPHSFIRDKLNTWKQKLMERTVEDQNHADWKETREPQSALNSLKHDSGRKKTFSCSECGRRFGRKTHLKTHTMTHTGEKPFSLCNKRFLLKGQLQSHMRTHTGDKPFSCLVCKKSFTQRGSLQSHMITHTREKRFSCSVCDESFLRKQHLKTHMRAHTGEGTLLYPLPGLLRCRRKFRRMHVFFTGCPSPSSFFVLAF</sequence>
<dbReference type="FunFam" id="3.30.160.60:FF:000478">
    <property type="entry name" value="Zinc finger protein 133"/>
    <property type="match status" value="1"/>
</dbReference>
<evidence type="ECO:0000256" key="5">
    <source>
        <dbReference type="ARBA" id="ARBA00022833"/>
    </source>
</evidence>
<dbReference type="PROSITE" id="PS00028">
    <property type="entry name" value="ZINC_FINGER_C2H2_1"/>
    <property type="match status" value="3"/>
</dbReference>
<dbReference type="GO" id="GO:0008270">
    <property type="term" value="F:zinc ion binding"/>
    <property type="evidence" value="ECO:0007669"/>
    <property type="project" value="UniProtKB-KW"/>
</dbReference>
<dbReference type="InterPro" id="IPR050888">
    <property type="entry name" value="ZnF_C2H2-type_TF"/>
</dbReference>
<feature type="domain" description="C2H2-type" evidence="9">
    <location>
        <begin position="129"/>
        <end position="151"/>
    </location>
</feature>
<dbReference type="Pfam" id="PF13894">
    <property type="entry name" value="zf-C2H2_4"/>
    <property type="match status" value="1"/>
</dbReference>
<dbReference type="Proteomes" id="UP000694568">
    <property type="component" value="Unplaced"/>
</dbReference>
<proteinExistence type="predicted"/>
<keyword evidence="2" id="KW-0479">Metal-binding</keyword>
<accession>A0A8C9XSZ2</accession>
<dbReference type="GeneTree" id="ENSGT01150000286977"/>
<keyword evidence="6" id="KW-0539">Nucleus</keyword>
<keyword evidence="5" id="KW-0862">Zinc</keyword>
<evidence type="ECO:0000256" key="8">
    <source>
        <dbReference type="SAM" id="MobiDB-lite"/>
    </source>
</evidence>
<evidence type="ECO:0000256" key="4">
    <source>
        <dbReference type="ARBA" id="ARBA00022771"/>
    </source>
</evidence>
<dbReference type="PROSITE" id="PS50157">
    <property type="entry name" value="ZINC_FINGER_C2H2_2"/>
    <property type="match status" value="4"/>
</dbReference>
<dbReference type="InterPro" id="IPR013087">
    <property type="entry name" value="Znf_C2H2_type"/>
</dbReference>
<evidence type="ECO:0000256" key="3">
    <source>
        <dbReference type="ARBA" id="ARBA00022737"/>
    </source>
</evidence>
<dbReference type="SMART" id="SM00355">
    <property type="entry name" value="ZnF_C2H2"/>
    <property type="match status" value="4"/>
</dbReference>
<feature type="compositionally biased region" description="Polar residues" evidence="8">
    <location>
        <begin position="1"/>
        <end position="13"/>
    </location>
</feature>
<feature type="domain" description="C2H2-type" evidence="9">
    <location>
        <begin position="98"/>
        <end position="125"/>
    </location>
</feature>
<dbReference type="Pfam" id="PF00096">
    <property type="entry name" value="zf-C2H2"/>
    <property type="match status" value="2"/>
</dbReference>
<evidence type="ECO:0000256" key="2">
    <source>
        <dbReference type="ARBA" id="ARBA00022723"/>
    </source>
</evidence>
<evidence type="ECO:0000256" key="6">
    <source>
        <dbReference type="ARBA" id="ARBA00023242"/>
    </source>
</evidence>
<keyword evidence="3" id="KW-0677">Repeat</keyword>
<reference evidence="10" key="1">
    <citation type="submission" date="2025-08" db="UniProtKB">
        <authorList>
            <consortium name="Ensembl"/>
        </authorList>
    </citation>
    <scope>IDENTIFICATION</scope>
</reference>
<organism evidence="10 11">
    <name type="scientific">Sander lucioperca</name>
    <name type="common">Pike-perch</name>
    <name type="synonym">Perca lucioperca</name>
    <dbReference type="NCBI Taxonomy" id="283035"/>
    <lineage>
        <taxon>Eukaryota</taxon>
        <taxon>Metazoa</taxon>
        <taxon>Chordata</taxon>
        <taxon>Craniata</taxon>
        <taxon>Vertebrata</taxon>
        <taxon>Euteleostomi</taxon>
        <taxon>Actinopterygii</taxon>
        <taxon>Neopterygii</taxon>
        <taxon>Teleostei</taxon>
        <taxon>Neoteleostei</taxon>
        <taxon>Acanthomorphata</taxon>
        <taxon>Eupercaria</taxon>
        <taxon>Perciformes</taxon>
        <taxon>Percoidei</taxon>
        <taxon>Percidae</taxon>
        <taxon>Luciopercinae</taxon>
        <taxon>Sander</taxon>
    </lineage>
</organism>
<feature type="domain" description="C2H2-type" evidence="9">
    <location>
        <begin position="180"/>
        <end position="207"/>
    </location>
</feature>
<feature type="compositionally biased region" description="Basic and acidic residues" evidence="8">
    <location>
        <begin position="69"/>
        <end position="80"/>
    </location>
</feature>
<protein>
    <recommendedName>
        <fullName evidence="9">C2H2-type domain-containing protein</fullName>
    </recommendedName>
</protein>
<dbReference type="SUPFAM" id="SSF57667">
    <property type="entry name" value="beta-beta-alpha zinc fingers"/>
    <property type="match status" value="3"/>
</dbReference>
<feature type="region of interest" description="Disordered" evidence="8">
    <location>
        <begin position="69"/>
        <end position="96"/>
    </location>
</feature>
<keyword evidence="11" id="KW-1185">Reference proteome</keyword>
<evidence type="ECO:0000313" key="10">
    <source>
        <dbReference type="Ensembl" id="ENSSLUP00000014359.1"/>
    </source>
</evidence>
<dbReference type="GO" id="GO:0005634">
    <property type="term" value="C:nucleus"/>
    <property type="evidence" value="ECO:0007669"/>
    <property type="project" value="UniProtKB-SubCell"/>
</dbReference>
<name>A0A8C9XSZ2_SANLU</name>
<dbReference type="PANTHER" id="PTHR24406">
    <property type="entry name" value="TRANSCRIPTIONAL REPRESSOR CTCFL-RELATED"/>
    <property type="match status" value="1"/>
</dbReference>
<dbReference type="FunFam" id="3.30.160.60:FF:000446">
    <property type="entry name" value="Zinc finger protein"/>
    <property type="match status" value="1"/>
</dbReference>
<feature type="domain" description="C2H2-type" evidence="9">
    <location>
        <begin position="152"/>
        <end position="179"/>
    </location>
</feature>
<keyword evidence="4 7" id="KW-0863">Zinc-finger</keyword>
<reference evidence="10" key="2">
    <citation type="submission" date="2025-09" db="UniProtKB">
        <authorList>
            <consortium name="Ensembl"/>
        </authorList>
    </citation>
    <scope>IDENTIFICATION</scope>
</reference>
<dbReference type="FunFam" id="3.30.160.60:FF:000264">
    <property type="entry name" value="Zinc finger protein 236"/>
    <property type="match status" value="1"/>
</dbReference>
<evidence type="ECO:0000256" key="1">
    <source>
        <dbReference type="ARBA" id="ARBA00004123"/>
    </source>
</evidence>
<dbReference type="AlphaFoldDB" id="A0A8C9XSZ2"/>
<dbReference type="Ensembl" id="ENSSLUT00000014824.1">
    <property type="protein sequence ID" value="ENSSLUP00000014359.1"/>
    <property type="gene ID" value="ENSSLUG00000006718.1"/>
</dbReference>
<dbReference type="Gene3D" id="3.30.160.60">
    <property type="entry name" value="Classic Zinc Finger"/>
    <property type="match status" value="4"/>
</dbReference>
<evidence type="ECO:0000256" key="7">
    <source>
        <dbReference type="PROSITE-ProRule" id="PRU00042"/>
    </source>
</evidence>
<evidence type="ECO:0000259" key="9">
    <source>
        <dbReference type="PROSITE" id="PS50157"/>
    </source>
</evidence>
<comment type="subcellular location">
    <subcellularLocation>
        <location evidence="1">Nucleus</location>
    </subcellularLocation>
</comment>
<dbReference type="FunFam" id="3.30.160.60:FF:000624">
    <property type="entry name" value="zinc finger protein 697"/>
    <property type="match status" value="1"/>
</dbReference>
<dbReference type="InterPro" id="IPR036236">
    <property type="entry name" value="Znf_C2H2_sf"/>
</dbReference>
<feature type="region of interest" description="Disordered" evidence="8">
    <location>
        <begin position="1"/>
        <end position="20"/>
    </location>
</feature>